<evidence type="ECO:0000256" key="2">
    <source>
        <dbReference type="SAM" id="MobiDB-lite"/>
    </source>
</evidence>
<organism evidence="4 5">
    <name type="scientific">Glossina fuscipes</name>
    <dbReference type="NCBI Taxonomy" id="7396"/>
    <lineage>
        <taxon>Eukaryota</taxon>
        <taxon>Metazoa</taxon>
        <taxon>Ecdysozoa</taxon>
        <taxon>Arthropoda</taxon>
        <taxon>Hexapoda</taxon>
        <taxon>Insecta</taxon>
        <taxon>Pterygota</taxon>
        <taxon>Neoptera</taxon>
        <taxon>Endopterygota</taxon>
        <taxon>Diptera</taxon>
        <taxon>Brachycera</taxon>
        <taxon>Muscomorpha</taxon>
        <taxon>Hippoboscoidea</taxon>
        <taxon>Glossinidae</taxon>
        <taxon>Glossina</taxon>
    </lineage>
</organism>
<dbReference type="KEGG" id="gfs:119634967"/>
<reference evidence="5 6" key="1">
    <citation type="submission" date="2025-04" db="UniProtKB">
        <authorList>
            <consortium name="RefSeq"/>
        </authorList>
    </citation>
    <scope>IDENTIFICATION</scope>
    <source>
        <tissue evidence="5 6">Whole body pupa</tissue>
    </source>
</reference>
<dbReference type="RefSeq" id="XP_037885358.1">
    <property type="nucleotide sequence ID" value="XM_038029430.1"/>
</dbReference>
<feature type="compositionally biased region" description="Polar residues" evidence="2">
    <location>
        <begin position="20"/>
        <end position="31"/>
    </location>
</feature>
<name>A0A8U0WIJ4_9MUSC</name>
<evidence type="ECO:0000313" key="9">
    <source>
        <dbReference type="RefSeq" id="XP_037885358.1"/>
    </source>
</evidence>
<proteinExistence type="predicted"/>
<keyword evidence="5 6" id="KW-0418">Kinase</keyword>
<dbReference type="InterPro" id="IPR013087">
    <property type="entry name" value="Znf_C2H2_type"/>
</dbReference>
<keyword evidence="1" id="KW-0479">Metal-binding</keyword>
<dbReference type="RefSeq" id="XP_037885356.1">
    <property type="nucleotide sequence ID" value="XM_038029428.1"/>
</dbReference>
<dbReference type="PROSITE" id="PS50157">
    <property type="entry name" value="ZINC_FINGER_C2H2_2"/>
    <property type="match status" value="1"/>
</dbReference>
<dbReference type="RefSeq" id="XP_037885355.1">
    <property type="nucleotide sequence ID" value="XM_038029427.1"/>
</dbReference>
<keyword evidence="5 6" id="KW-0808">Transferase</keyword>
<keyword evidence="1" id="KW-0863">Zinc-finger</keyword>
<protein>
    <submittedName>
        <fullName evidence="5 6">Probable serine/threonine-protein kinase roco9</fullName>
    </submittedName>
</protein>
<dbReference type="GO" id="GO:0016301">
    <property type="term" value="F:kinase activity"/>
    <property type="evidence" value="ECO:0007669"/>
    <property type="project" value="UniProtKB-KW"/>
</dbReference>
<evidence type="ECO:0000313" key="6">
    <source>
        <dbReference type="RefSeq" id="XP_037885355.1"/>
    </source>
</evidence>
<feature type="region of interest" description="Disordered" evidence="2">
    <location>
        <begin position="20"/>
        <end position="42"/>
    </location>
</feature>
<dbReference type="RefSeq" id="XP_037885354.1">
    <property type="nucleotide sequence ID" value="XM_038029426.1"/>
</dbReference>
<evidence type="ECO:0000313" key="5">
    <source>
        <dbReference type="RefSeq" id="XP_037885354.1"/>
    </source>
</evidence>
<keyword evidence="1" id="KW-0862">Zinc</keyword>
<keyword evidence="4" id="KW-1185">Reference proteome</keyword>
<evidence type="ECO:0000313" key="7">
    <source>
        <dbReference type="RefSeq" id="XP_037885356.1"/>
    </source>
</evidence>
<dbReference type="SMART" id="SM00355">
    <property type="entry name" value="ZnF_C2H2"/>
    <property type="match status" value="2"/>
</dbReference>
<dbReference type="RefSeq" id="XP_037885357.1">
    <property type="nucleotide sequence ID" value="XM_038029429.1"/>
</dbReference>
<dbReference type="GO" id="GO:0008270">
    <property type="term" value="F:zinc ion binding"/>
    <property type="evidence" value="ECO:0007669"/>
    <property type="project" value="UniProtKB-KW"/>
</dbReference>
<dbReference type="GeneID" id="119634967"/>
<accession>A0A8U0WIJ4</accession>
<feature type="domain" description="C2H2-type" evidence="3">
    <location>
        <begin position="195"/>
        <end position="224"/>
    </location>
</feature>
<sequence length="284" mass="31834">MFWILRRTGAANFFNSLNNNYSTSKGSGSHSTQDKYVKRPPRKAYGRLNAESDDATPIEQHINNQFDDGIDNFEMITPAGSSNNGNNNDAIRLPAQMANTNGKQTNDDREGGDESMQCGICGTPAVVNCNGSDCQGNYVDGDFCDYGVSNLCGDANALNKNSSSSQSRSKQINQSTINRLQAIAMSEDDDYDESLTCNVCDRAFHCHRQLASHQQKKRHFGCNGCDSLFPSLMLLEHHKEEFEHWSDEEINRRVCCRRNRSDDYFTDTDSFTSEAESEDLERLL</sequence>
<gene>
    <name evidence="5 6 7 8 9" type="primary">LOC119634967</name>
</gene>
<dbReference type="Proteomes" id="UP000092443">
    <property type="component" value="Unplaced"/>
</dbReference>
<evidence type="ECO:0000259" key="3">
    <source>
        <dbReference type="PROSITE" id="PS50157"/>
    </source>
</evidence>
<evidence type="ECO:0000256" key="1">
    <source>
        <dbReference type="PROSITE-ProRule" id="PRU00042"/>
    </source>
</evidence>
<evidence type="ECO:0000313" key="8">
    <source>
        <dbReference type="RefSeq" id="XP_037885357.1"/>
    </source>
</evidence>
<evidence type="ECO:0000313" key="4">
    <source>
        <dbReference type="Proteomes" id="UP000092443"/>
    </source>
</evidence>
<dbReference type="AlphaFoldDB" id="A0A8U0WIJ4"/>
<dbReference type="PROSITE" id="PS00028">
    <property type="entry name" value="ZINC_FINGER_C2H2_1"/>
    <property type="match status" value="1"/>
</dbReference>